<sequence length="84" mass="9941">MSSGSRIFYRRNPLQTHYSAENSSEDKYEKNTKFEKITGVELEGARRDNTENEGRKKDKELLKKRRAEEILESIFTQKAEKKRS</sequence>
<proteinExistence type="predicted"/>
<dbReference type="AlphaFoldDB" id="A0A0N5B1A8"/>
<feature type="region of interest" description="Disordered" evidence="1">
    <location>
        <begin position="1"/>
        <end position="32"/>
    </location>
</feature>
<evidence type="ECO:0000256" key="1">
    <source>
        <dbReference type="SAM" id="MobiDB-lite"/>
    </source>
</evidence>
<feature type="compositionally biased region" description="Polar residues" evidence="1">
    <location>
        <begin position="13"/>
        <end position="22"/>
    </location>
</feature>
<name>A0A0N5B1A8_9BILA</name>
<organism evidence="2 3">
    <name type="scientific">Syphacia muris</name>
    <dbReference type="NCBI Taxonomy" id="451379"/>
    <lineage>
        <taxon>Eukaryota</taxon>
        <taxon>Metazoa</taxon>
        <taxon>Ecdysozoa</taxon>
        <taxon>Nematoda</taxon>
        <taxon>Chromadorea</taxon>
        <taxon>Rhabditida</taxon>
        <taxon>Spirurina</taxon>
        <taxon>Oxyuridomorpha</taxon>
        <taxon>Oxyuroidea</taxon>
        <taxon>Oxyuridae</taxon>
        <taxon>Syphacia</taxon>
    </lineage>
</organism>
<accession>A0A0N5B1A8</accession>
<dbReference type="WBParaSite" id="SMUV_0001106001-mRNA-1">
    <property type="protein sequence ID" value="SMUV_0001106001-mRNA-1"/>
    <property type="gene ID" value="SMUV_0001106001"/>
</dbReference>
<evidence type="ECO:0000313" key="2">
    <source>
        <dbReference type="Proteomes" id="UP000046393"/>
    </source>
</evidence>
<evidence type="ECO:0000313" key="3">
    <source>
        <dbReference type="WBParaSite" id="SMUV_0001106001-mRNA-1"/>
    </source>
</evidence>
<keyword evidence="2" id="KW-1185">Reference proteome</keyword>
<protein>
    <submittedName>
        <fullName evidence="3">Uncharacterized protein</fullName>
    </submittedName>
</protein>
<reference evidence="3" key="1">
    <citation type="submission" date="2017-02" db="UniProtKB">
        <authorList>
            <consortium name="WormBaseParasite"/>
        </authorList>
    </citation>
    <scope>IDENTIFICATION</scope>
</reference>
<dbReference type="Proteomes" id="UP000046393">
    <property type="component" value="Unplaced"/>
</dbReference>